<dbReference type="GO" id="GO:0050291">
    <property type="term" value="F:sphingosine N-acyltransferase activity"/>
    <property type="evidence" value="ECO:0007669"/>
    <property type="project" value="InterPro"/>
</dbReference>
<evidence type="ECO:0000256" key="2">
    <source>
        <dbReference type="ARBA" id="ARBA00009808"/>
    </source>
</evidence>
<dbReference type="PIRSF" id="PIRSF005225">
    <property type="entry name" value="LAG1_LAC1"/>
    <property type="match status" value="1"/>
</dbReference>
<evidence type="ECO:0000313" key="9">
    <source>
        <dbReference type="EMBL" id="PVV02586.1"/>
    </source>
</evidence>
<accession>A0A2T9ZDC3</accession>
<keyword evidence="4 7" id="KW-1133">Transmembrane helix</keyword>
<keyword evidence="3 6" id="KW-0812">Transmembrane</keyword>
<dbReference type="SMART" id="SM00724">
    <property type="entry name" value="TLC"/>
    <property type="match status" value="1"/>
</dbReference>
<feature type="transmembrane region" description="Helical" evidence="7">
    <location>
        <begin position="90"/>
        <end position="109"/>
    </location>
</feature>
<evidence type="ECO:0000256" key="5">
    <source>
        <dbReference type="ARBA" id="ARBA00023136"/>
    </source>
</evidence>
<evidence type="ECO:0000313" key="10">
    <source>
        <dbReference type="Proteomes" id="UP000245609"/>
    </source>
</evidence>
<dbReference type="PROSITE" id="PS50922">
    <property type="entry name" value="TLC"/>
    <property type="match status" value="1"/>
</dbReference>
<dbReference type="PANTHER" id="PTHR12560:SF0">
    <property type="entry name" value="LD18904P"/>
    <property type="match status" value="1"/>
</dbReference>
<comment type="similarity">
    <text evidence="2">Belongs to the sphingosine N-acyltransferase family.</text>
</comment>
<feature type="transmembrane region" description="Helical" evidence="7">
    <location>
        <begin position="264"/>
        <end position="288"/>
    </location>
</feature>
<feature type="transmembrane region" description="Helical" evidence="7">
    <location>
        <begin position="7"/>
        <end position="27"/>
    </location>
</feature>
<evidence type="ECO:0000259" key="8">
    <source>
        <dbReference type="PROSITE" id="PS50922"/>
    </source>
</evidence>
<dbReference type="InterPro" id="IPR006634">
    <property type="entry name" value="TLC-dom"/>
</dbReference>
<evidence type="ECO:0000256" key="7">
    <source>
        <dbReference type="SAM" id="Phobius"/>
    </source>
</evidence>
<feature type="non-terminal residue" evidence="9">
    <location>
        <position position="1"/>
    </location>
</feature>
<dbReference type="EMBL" id="MBFS01000400">
    <property type="protein sequence ID" value="PVV02586.1"/>
    <property type="molecule type" value="Genomic_DNA"/>
</dbReference>
<comment type="caution">
    <text evidence="9">The sequence shown here is derived from an EMBL/GenBank/DDBJ whole genome shotgun (WGS) entry which is preliminary data.</text>
</comment>
<keyword evidence="5 6" id="KW-0472">Membrane</keyword>
<feature type="transmembrane region" description="Helical" evidence="7">
    <location>
        <begin position="214"/>
        <end position="239"/>
    </location>
</feature>
<dbReference type="Pfam" id="PF03798">
    <property type="entry name" value="TRAM_LAG1_CLN8"/>
    <property type="match status" value="1"/>
</dbReference>
<dbReference type="AlphaFoldDB" id="A0A2T9ZDC3"/>
<sequence>IFGTISLLLWTGYLSNPYLHVVLRPFMTLSYGSNTEPKYYSKGVYDLYFVAQLSILLIFARASFSKYIGRPLAARIKIIQPGKQFRFSEQLWGLICAAFSWVYGCYLIYKYPEYLRISTVWTSYPLLRLPADFKLYYLYIICFWLCSSLYLFVEKQRNDIVAMFFHHSTTVLLLFSSYYTNYSAIGTIIHFLMDFSDIFLPLSKILNYMGYTTFCYSVFGFTVLSWIGTRHFALARIIYSVAVEAQTYMDYGYDPSSGYYASKLVQVLFIVFLSFLEILCLFWLALLLKILWATLFSTDARDTRSDDE</sequence>
<dbReference type="PANTHER" id="PTHR12560">
    <property type="entry name" value="LONGEVITY ASSURANCE FACTOR 1 LAG1"/>
    <property type="match status" value="1"/>
</dbReference>
<dbReference type="GO" id="GO:0046513">
    <property type="term" value="P:ceramide biosynthetic process"/>
    <property type="evidence" value="ECO:0007669"/>
    <property type="project" value="InterPro"/>
</dbReference>
<dbReference type="GO" id="GO:0016020">
    <property type="term" value="C:membrane"/>
    <property type="evidence" value="ECO:0007669"/>
    <property type="project" value="UniProtKB-SubCell"/>
</dbReference>
<feature type="transmembrane region" description="Helical" evidence="7">
    <location>
        <begin position="135"/>
        <end position="153"/>
    </location>
</feature>
<name>A0A2T9ZDC3_9FUNG</name>
<gene>
    <name evidence="9" type="ORF">BB560_002956</name>
</gene>
<evidence type="ECO:0000256" key="4">
    <source>
        <dbReference type="ARBA" id="ARBA00022989"/>
    </source>
</evidence>
<dbReference type="STRING" id="133381.A0A2T9ZDC3"/>
<reference evidence="9 10" key="1">
    <citation type="journal article" date="2018" name="MBio">
        <title>Comparative Genomics Reveals the Core Gene Toolbox for the Fungus-Insect Symbiosis.</title>
        <authorList>
            <person name="Wang Y."/>
            <person name="Stata M."/>
            <person name="Wang W."/>
            <person name="Stajich J.E."/>
            <person name="White M.M."/>
            <person name="Moncalvo J.M."/>
        </authorList>
    </citation>
    <scope>NUCLEOTIDE SEQUENCE [LARGE SCALE GENOMIC DNA]</scope>
    <source>
        <strain evidence="9 10">SC-DP-2</strain>
    </source>
</reference>
<evidence type="ECO:0000256" key="1">
    <source>
        <dbReference type="ARBA" id="ARBA00004141"/>
    </source>
</evidence>
<dbReference type="InterPro" id="IPR016439">
    <property type="entry name" value="Lag1/Lac1-like"/>
</dbReference>
<protein>
    <recommendedName>
        <fullName evidence="8">TLC domain-containing protein</fullName>
    </recommendedName>
</protein>
<dbReference type="OrthoDB" id="537032at2759"/>
<keyword evidence="10" id="KW-1185">Reference proteome</keyword>
<evidence type="ECO:0000256" key="6">
    <source>
        <dbReference type="PROSITE-ProRule" id="PRU00205"/>
    </source>
</evidence>
<dbReference type="Proteomes" id="UP000245609">
    <property type="component" value="Unassembled WGS sequence"/>
</dbReference>
<evidence type="ECO:0000256" key="3">
    <source>
        <dbReference type="ARBA" id="ARBA00022692"/>
    </source>
</evidence>
<organism evidence="9 10">
    <name type="scientific">Smittium megazygosporum</name>
    <dbReference type="NCBI Taxonomy" id="133381"/>
    <lineage>
        <taxon>Eukaryota</taxon>
        <taxon>Fungi</taxon>
        <taxon>Fungi incertae sedis</taxon>
        <taxon>Zoopagomycota</taxon>
        <taxon>Kickxellomycotina</taxon>
        <taxon>Harpellomycetes</taxon>
        <taxon>Harpellales</taxon>
        <taxon>Legeriomycetaceae</taxon>
        <taxon>Smittium</taxon>
    </lineage>
</organism>
<proteinExistence type="inferred from homology"/>
<feature type="transmembrane region" description="Helical" evidence="7">
    <location>
        <begin position="47"/>
        <end position="69"/>
    </location>
</feature>
<comment type="subcellular location">
    <subcellularLocation>
        <location evidence="1">Membrane</location>
        <topology evidence="1">Multi-pass membrane protein</topology>
    </subcellularLocation>
</comment>
<feature type="domain" description="TLC" evidence="8">
    <location>
        <begin position="82"/>
        <end position="296"/>
    </location>
</feature>